<dbReference type="InterPro" id="IPR010486">
    <property type="entry name" value="HNS-dep_expression_A/B"/>
</dbReference>
<dbReference type="InterPro" id="IPR038303">
    <property type="entry name" value="HdeA/HdeB_sf"/>
</dbReference>
<evidence type="ECO:0008006" key="7">
    <source>
        <dbReference type="Google" id="ProtNLM"/>
    </source>
</evidence>
<evidence type="ECO:0000256" key="4">
    <source>
        <dbReference type="SAM" id="SignalP"/>
    </source>
</evidence>
<keyword evidence="1 4" id="KW-0732">Signal</keyword>
<dbReference type="Pfam" id="PF06411">
    <property type="entry name" value="HdeA"/>
    <property type="match status" value="1"/>
</dbReference>
<accession>A0A974PSW4</accession>
<evidence type="ECO:0000313" key="6">
    <source>
        <dbReference type="Proteomes" id="UP000596427"/>
    </source>
</evidence>
<gene>
    <name evidence="5" type="ORF">EZH22_11235</name>
</gene>
<dbReference type="AlphaFoldDB" id="A0A974PSW4"/>
<dbReference type="KEGG" id="xdi:EZH22_11235"/>
<organism evidence="5 6">
    <name type="scientific">Xanthobacter dioxanivorans</name>
    <dbReference type="NCBI Taxonomy" id="2528964"/>
    <lineage>
        <taxon>Bacteria</taxon>
        <taxon>Pseudomonadati</taxon>
        <taxon>Pseudomonadota</taxon>
        <taxon>Alphaproteobacteria</taxon>
        <taxon>Hyphomicrobiales</taxon>
        <taxon>Xanthobacteraceae</taxon>
        <taxon>Xanthobacter</taxon>
    </lineage>
</organism>
<protein>
    <recommendedName>
        <fullName evidence="7">Acid stress chaperone HdeB</fullName>
    </recommendedName>
</protein>
<keyword evidence="6" id="KW-1185">Reference proteome</keyword>
<reference evidence="5 6" key="1">
    <citation type="submission" date="2020-10" db="EMBL/GenBank/DDBJ databases">
        <title>Degradation of 1,4-Dioxane by Xanthobacter sp. YN2, via a Novel Group-2 Soluble Di-Iron Monooxygenase.</title>
        <authorList>
            <person name="Ma F."/>
            <person name="Wang Y."/>
            <person name="Yang J."/>
            <person name="Guo H."/>
            <person name="Su D."/>
            <person name="Yu L."/>
        </authorList>
    </citation>
    <scope>NUCLEOTIDE SEQUENCE [LARGE SCALE GENOMIC DNA]</scope>
    <source>
        <strain evidence="5 6">YN2</strain>
    </source>
</reference>
<dbReference type="Gene3D" id="1.10.890.10">
    <property type="entry name" value="HNS-dependent expression A"/>
    <property type="match status" value="1"/>
</dbReference>
<sequence>MKHALALILLVGACVPAAAEKWDLSTMTCQQFISSDKPTITVILSWLDGYYKDDDAPPVIDTDRFVANAGKLGEYCAANPQLGLITAADHLFDD</sequence>
<dbReference type="RefSeq" id="WP_203195708.1">
    <property type="nucleotide sequence ID" value="NZ_CP063362.1"/>
</dbReference>
<keyword evidence="2" id="KW-0574">Periplasm</keyword>
<name>A0A974PSW4_9HYPH</name>
<evidence type="ECO:0000256" key="3">
    <source>
        <dbReference type="ARBA" id="ARBA00023186"/>
    </source>
</evidence>
<evidence type="ECO:0000313" key="5">
    <source>
        <dbReference type="EMBL" id="QRG08794.1"/>
    </source>
</evidence>
<evidence type="ECO:0000256" key="1">
    <source>
        <dbReference type="ARBA" id="ARBA00022729"/>
    </source>
</evidence>
<dbReference type="EMBL" id="CP063362">
    <property type="protein sequence ID" value="QRG08794.1"/>
    <property type="molecule type" value="Genomic_DNA"/>
</dbReference>
<feature type="chain" id="PRO_5037063968" description="Acid stress chaperone HdeB" evidence="4">
    <location>
        <begin position="20"/>
        <end position="94"/>
    </location>
</feature>
<keyword evidence="3" id="KW-0143">Chaperone</keyword>
<evidence type="ECO:0000256" key="2">
    <source>
        <dbReference type="ARBA" id="ARBA00022764"/>
    </source>
</evidence>
<feature type="signal peptide" evidence="4">
    <location>
        <begin position="1"/>
        <end position="19"/>
    </location>
</feature>
<proteinExistence type="predicted"/>
<dbReference type="Proteomes" id="UP000596427">
    <property type="component" value="Chromosome"/>
</dbReference>